<dbReference type="AlphaFoldDB" id="W7TPZ8"/>
<dbReference type="InterPro" id="IPR006671">
    <property type="entry name" value="Cyclin_N"/>
</dbReference>
<gene>
    <name evidence="3" type="ORF">Naga_100011g40</name>
</gene>
<proteinExistence type="predicted"/>
<evidence type="ECO:0000259" key="2">
    <source>
        <dbReference type="Pfam" id="PF00134"/>
    </source>
</evidence>
<keyword evidence="4" id="KW-1185">Reference proteome</keyword>
<sequence length="333" mass="37855">MYFTDEQLAKGTASRMDGILEEEEENYRRKTNEFVVQLCRKLDMNPMSMWNACTLTHRFFTFESFKRRDRLLVGATAVFLGGKMAENARRLLDVVGYYYALRHKAPNLPPEKSKLVQDLKDELLAHERLMLHVIGFNLYFEIPRAKFGELGGKVKAYAPDAYEKVVPWAANVLNDLYSKTTLCLRCDASVIAQIALYLAVRKFSLPEPSREARVGGKTDVKPLEERENWREVFGLKDDALTYCLIKRAVDVYRGNHYAAYRPMVRCMDLEIAGALAKEKRENGSGGDMPSASPQKPPSTRRAFIVGHDEGQVEPVNVRHMIVSGLKGDAFLHI</sequence>
<evidence type="ECO:0000313" key="4">
    <source>
        <dbReference type="Proteomes" id="UP000019335"/>
    </source>
</evidence>
<dbReference type="InterPro" id="IPR043198">
    <property type="entry name" value="Cyclin/Ssn8"/>
</dbReference>
<dbReference type="EMBL" id="AZIL01002191">
    <property type="protein sequence ID" value="EWM22456.1"/>
    <property type="molecule type" value="Genomic_DNA"/>
</dbReference>
<dbReference type="OrthoDB" id="25002at2759"/>
<feature type="domain" description="Cyclin N-terminal" evidence="2">
    <location>
        <begin position="21"/>
        <end position="138"/>
    </location>
</feature>
<dbReference type="GO" id="GO:0006357">
    <property type="term" value="P:regulation of transcription by RNA polymerase II"/>
    <property type="evidence" value="ECO:0007669"/>
    <property type="project" value="InterPro"/>
</dbReference>
<dbReference type="InterPro" id="IPR036915">
    <property type="entry name" value="Cyclin-like_sf"/>
</dbReference>
<dbReference type="GO" id="GO:0016538">
    <property type="term" value="F:cyclin-dependent protein serine/threonine kinase regulator activity"/>
    <property type="evidence" value="ECO:0007669"/>
    <property type="project" value="InterPro"/>
</dbReference>
<dbReference type="Proteomes" id="UP000019335">
    <property type="component" value="Unassembled WGS sequence"/>
</dbReference>
<dbReference type="PANTHER" id="PTHR10026">
    <property type="entry name" value="CYCLIN"/>
    <property type="match status" value="1"/>
</dbReference>
<evidence type="ECO:0000256" key="1">
    <source>
        <dbReference type="SAM" id="MobiDB-lite"/>
    </source>
</evidence>
<organism evidence="3 4">
    <name type="scientific">Nannochloropsis gaditana</name>
    <dbReference type="NCBI Taxonomy" id="72520"/>
    <lineage>
        <taxon>Eukaryota</taxon>
        <taxon>Sar</taxon>
        <taxon>Stramenopiles</taxon>
        <taxon>Ochrophyta</taxon>
        <taxon>Eustigmatophyceae</taxon>
        <taxon>Eustigmatales</taxon>
        <taxon>Monodopsidaceae</taxon>
        <taxon>Nannochloropsis</taxon>
    </lineage>
</organism>
<accession>W7TPZ8</accession>
<dbReference type="Gene3D" id="1.10.472.10">
    <property type="entry name" value="Cyclin-like"/>
    <property type="match status" value="2"/>
</dbReference>
<protein>
    <submittedName>
        <fullName evidence="3">Cyclin C/H/T/L</fullName>
    </submittedName>
</protein>
<name>W7TPZ8_9STRA</name>
<feature type="region of interest" description="Disordered" evidence="1">
    <location>
        <begin position="278"/>
        <end position="300"/>
    </location>
</feature>
<evidence type="ECO:0000313" key="3">
    <source>
        <dbReference type="EMBL" id="EWM22456.1"/>
    </source>
</evidence>
<dbReference type="SUPFAM" id="SSF47954">
    <property type="entry name" value="Cyclin-like"/>
    <property type="match status" value="2"/>
</dbReference>
<comment type="caution">
    <text evidence="3">The sequence shown here is derived from an EMBL/GenBank/DDBJ whole genome shotgun (WGS) entry which is preliminary data.</text>
</comment>
<dbReference type="Pfam" id="PF00134">
    <property type="entry name" value="Cyclin_N"/>
    <property type="match status" value="1"/>
</dbReference>
<reference evidence="3 4" key="1">
    <citation type="journal article" date="2014" name="Mol. Plant">
        <title>Chromosome Scale Genome Assembly and Transcriptome Profiling of Nannochloropsis gaditana in Nitrogen Depletion.</title>
        <authorList>
            <person name="Corteggiani Carpinelli E."/>
            <person name="Telatin A."/>
            <person name="Vitulo N."/>
            <person name="Forcato C."/>
            <person name="D'Angelo M."/>
            <person name="Schiavon R."/>
            <person name="Vezzi A."/>
            <person name="Giacometti G.M."/>
            <person name="Morosinotto T."/>
            <person name="Valle G."/>
        </authorList>
    </citation>
    <scope>NUCLEOTIDE SEQUENCE [LARGE SCALE GENOMIC DNA]</scope>
    <source>
        <strain evidence="3 4">B-31</strain>
    </source>
</reference>